<proteinExistence type="predicted"/>
<feature type="region of interest" description="Disordered" evidence="1">
    <location>
        <begin position="74"/>
        <end position="103"/>
    </location>
</feature>
<feature type="region of interest" description="Disordered" evidence="1">
    <location>
        <begin position="1"/>
        <end position="32"/>
    </location>
</feature>
<organism evidence="2 3">
    <name type="scientific">Cercospora zeae-maydis SCOH1-5</name>
    <dbReference type="NCBI Taxonomy" id="717836"/>
    <lineage>
        <taxon>Eukaryota</taxon>
        <taxon>Fungi</taxon>
        <taxon>Dikarya</taxon>
        <taxon>Ascomycota</taxon>
        <taxon>Pezizomycotina</taxon>
        <taxon>Dothideomycetes</taxon>
        <taxon>Dothideomycetidae</taxon>
        <taxon>Mycosphaerellales</taxon>
        <taxon>Mycosphaerellaceae</taxon>
        <taxon>Cercospora</taxon>
    </lineage>
</organism>
<keyword evidence="3" id="KW-1185">Reference proteome</keyword>
<evidence type="ECO:0000256" key="1">
    <source>
        <dbReference type="SAM" id="MobiDB-lite"/>
    </source>
</evidence>
<dbReference type="Proteomes" id="UP000799539">
    <property type="component" value="Unassembled WGS sequence"/>
</dbReference>
<sequence>MTRRRERPMLSVSARPSVPATTSGVAIGEPHPLTATVPVRTSLSSPMHSSRCIVGRVLYMARYSTCTRTRQMIERASSGTRAQLGSGSRSACTPTAPISDGGV</sequence>
<reference evidence="2" key="1">
    <citation type="journal article" date="2020" name="Stud. Mycol.">
        <title>101 Dothideomycetes genomes: a test case for predicting lifestyles and emergence of pathogens.</title>
        <authorList>
            <person name="Haridas S."/>
            <person name="Albert R."/>
            <person name="Binder M."/>
            <person name="Bloem J."/>
            <person name="Labutti K."/>
            <person name="Salamov A."/>
            <person name="Andreopoulos B."/>
            <person name="Baker S."/>
            <person name="Barry K."/>
            <person name="Bills G."/>
            <person name="Bluhm B."/>
            <person name="Cannon C."/>
            <person name="Castanera R."/>
            <person name="Culley D."/>
            <person name="Daum C."/>
            <person name="Ezra D."/>
            <person name="Gonzalez J."/>
            <person name="Henrissat B."/>
            <person name="Kuo A."/>
            <person name="Liang C."/>
            <person name="Lipzen A."/>
            <person name="Lutzoni F."/>
            <person name="Magnuson J."/>
            <person name="Mondo S."/>
            <person name="Nolan M."/>
            <person name="Ohm R."/>
            <person name="Pangilinan J."/>
            <person name="Park H.-J."/>
            <person name="Ramirez L."/>
            <person name="Alfaro M."/>
            <person name="Sun H."/>
            <person name="Tritt A."/>
            <person name="Yoshinaga Y."/>
            <person name="Zwiers L.-H."/>
            <person name="Turgeon B."/>
            <person name="Goodwin S."/>
            <person name="Spatafora J."/>
            <person name="Crous P."/>
            <person name="Grigoriev I."/>
        </authorList>
    </citation>
    <scope>NUCLEOTIDE SEQUENCE</scope>
    <source>
        <strain evidence="2">SCOH1-5</strain>
    </source>
</reference>
<protein>
    <submittedName>
        <fullName evidence="2">Uncharacterized protein</fullName>
    </submittedName>
</protein>
<gene>
    <name evidence="2" type="ORF">CERZMDRAFT_84582</name>
</gene>
<name>A0A6A6FFI4_9PEZI</name>
<feature type="compositionally biased region" description="Polar residues" evidence="1">
    <location>
        <begin position="77"/>
        <end position="93"/>
    </location>
</feature>
<evidence type="ECO:0000313" key="2">
    <source>
        <dbReference type="EMBL" id="KAF2212197.1"/>
    </source>
</evidence>
<evidence type="ECO:0000313" key="3">
    <source>
        <dbReference type="Proteomes" id="UP000799539"/>
    </source>
</evidence>
<dbReference type="AlphaFoldDB" id="A0A6A6FFI4"/>
<dbReference type="EMBL" id="ML992673">
    <property type="protein sequence ID" value="KAF2212197.1"/>
    <property type="molecule type" value="Genomic_DNA"/>
</dbReference>
<accession>A0A6A6FFI4</accession>